<dbReference type="RefSeq" id="XP_001329658.1">
    <property type="nucleotide sequence ID" value="XM_001329623.1"/>
</dbReference>
<dbReference type="Pfam" id="PF13306">
    <property type="entry name" value="LRR_5"/>
    <property type="match status" value="5"/>
</dbReference>
<sequence>MTLIRSEFYYNSGTLLKDVKMSDRDLIISRNCLEIYGKNECEYCFLYCRDTMQSFSFESNPQIKIIGSYGFYSCTKLTRIDLSQCTKLITIKENAFCKCSSVTELLLPEGLQNIMQYAFSSMKLQSVVIPASVLMIYDNGLGNMETLTSITFKEGSKLQQLWNNAFISTRLIEFTVPESVSTIIGTFLQDVPTLKTIKVHQNNKNFEDDLHAVYSKDYTSILAFAADSTSSYVIDSRVTNINAGAFISARCTSITIPPSVATIGGYAFAHTENLKQITLPPNLIIIPDSCFLNSGITSIDIPDHVTTISRSAFSRCLALKTVLIPGSVTDIGGSAFPSSGNINFTFKGNSSIIIDSQMLMMAKDNTSISMLLSSEATSIVIPSQVKTIKKSAFVQKEKLTSITCEGSSEVESIEDYAFYQCTNLISIPHFPKLKTIGIEAFRETKLLSEFSFPSTFESMDLYAFLRVSSLPSISFSSTGETLTISNYAFLGCSSLTRISFIGCTSSVSIGINSFADCTSLSMFRVISNIVSVDSGCFMNCGIRSISFDNSLTAFDSLPSMFLKGCVNIEEIIIPTNIISIGSECFSGTSIRQISIPDSVQVLSSQCFSNCKSLERVDISSSCSLLKNSPAIFEKCTSLSYISDFKSDAFVCVNSTIYDANFSNVYLHAPGCTDNYISFDRRLVNVRESAFINSIFVEIVVFVDNSVARIERLAFASCTSLKQISIPSSVNFIGESAFINCENLQCGVLYQNKSKVFVDALISSGLSKTALHACSIFSCKSHYDFPIGFSLFAVFIMM</sequence>
<evidence type="ECO:0000313" key="2">
    <source>
        <dbReference type="Proteomes" id="UP000001542"/>
    </source>
</evidence>
<proteinExistence type="predicted"/>
<dbReference type="VEuPathDB" id="TrichDB:TVAGG3_0551890"/>
<dbReference type="Gene3D" id="3.80.10.10">
    <property type="entry name" value="Ribonuclease Inhibitor"/>
    <property type="match status" value="5"/>
</dbReference>
<reference evidence="1" key="2">
    <citation type="journal article" date="2007" name="Science">
        <title>Draft genome sequence of the sexually transmitted pathogen Trichomonas vaginalis.</title>
        <authorList>
            <person name="Carlton J.M."/>
            <person name="Hirt R.P."/>
            <person name="Silva J.C."/>
            <person name="Delcher A.L."/>
            <person name="Schatz M."/>
            <person name="Zhao Q."/>
            <person name="Wortman J.R."/>
            <person name="Bidwell S.L."/>
            <person name="Alsmark U.C.M."/>
            <person name="Besteiro S."/>
            <person name="Sicheritz-Ponten T."/>
            <person name="Noel C.J."/>
            <person name="Dacks J.B."/>
            <person name="Foster P.G."/>
            <person name="Simillion C."/>
            <person name="Van de Peer Y."/>
            <person name="Miranda-Saavedra D."/>
            <person name="Barton G.J."/>
            <person name="Westrop G.D."/>
            <person name="Mueller S."/>
            <person name="Dessi D."/>
            <person name="Fiori P.L."/>
            <person name="Ren Q."/>
            <person name="Paulsen I."/>
            <person name="Zhang H."/>
            <person name="Bastida-Corcuera F.D."/>
            <person name="Simoes-Barbosa A."/>
            <person name="Brown M.T."/>
            <person name="Hayes R.D."/>
            <person name="Mukherjee M."/>
            <person name="Okumura C.Y."/>
            <person name="Schneider R."/>
            <person name="Smith A.J."/>
            <person name="Vanacova S."/>
            <person name="Villalvazo M."/>
            <person name="Haas B.J."/>
            <person name="Pertea M."/>
            <person name="Feldblyum T.V."/>
            <person name="Utterback T.R."/>
            <person name="Shu C.L."/>
            <person name="Osoegawa K."/>
            <person name="de Jong P.J."/>
            <person name="Hrdy I."/>
            <person name="Horvathova L."/>
            <person name="Zubacova Z."/>
            <person name="Dolezal P."/>
            <person name="Malik S.B."/>
            <person name="Logsdon J.M. Jr."/>
            <person name="Henze K."/>
            <person name="Gupta A."/>
            <person name="Wang C.C."/>
            <person name="Dunne R.L."/>
            <person name="Upcroft J.A."/>
            <person name="Upcroft P."/>
            <person name="White O."/>
            <person name="Salzberg S.L."/>
            <person name="Tang P."/>
            <person name="Chiu C.-H."/>
            <person name="Lee Y.-S."/>
            <person name="Embley T.M."/>
            <person name="Coombs G.H."/>
            <person name="Mottram J.C."/>
            <person name="Tachezy J."/>
            <person name="Fraser-Liggett C.M."/>
            <person name="Johnson P.J."/>
        </authorList>
    </citation>
    <scope>NUCLEOTIDE SEQUENCE [LARGE SCALE GENOMIC DNA]</scope>
    <source>
        <strain evidence="1">G3</strain>
    </source>
</reference>
<dbReference type="InterPro" id="IPR026906">
    <property type="entry name" value="LRR_5"/>
</dbReference>
<dbReference type="InParanoid" id="A2DPS7"/>
<dbReference type="VEuPathDB" id="TrichDB:TVAG_453510"/>
<dbReference type="KEGG" id="tva:4775537"/>
<dbReference type="InterPro" id="IPR053139">
    <property type="entry name" value="Surface_bspA-like"/>
</dbReference>
<organism evidence="1 2">
    <name type="scientific">Trichomonas vaginalis (strain ATCC PRA-98 / G3)</name>
    <dbReference type="NCBI Taxonomy" id="412133"/>
    <lineage>
        <taxon>Eukaryota</taxon>
        <taxon>Metamonada</taxon>
        <taxon>Parabasalia</taxon>
        <taxon>Trichomonadida</taxon>
        <taxon>Trichomonadidae</taxon>
        <taxon>Trichomonas</taxon>
    </lineage>
</organism>
<dbReference type="SMR" id="A2DPS7"/>
<dbReference type="InterPro" id="IPR032675">
    <property type="entry name" value="LRR_dom_sf"/>
</dbReference>
<dbReference type="Proteomes" id="UP000001542">
    <property type="component" value="Unassembled WGS sequence"/>
</dbReference>
<dbReference type="EMBL" id="DS113229">
    <property type="protein sequence ID" value="EAY17523.1"/>
    <property type="molecule type" value="Genomic_DNA"/>
</dbReference>
<dbReference type="PANTHER" id="PTHR45661">
    <property type="entry name" value="SURFACE ANTIGEN"/>
    <property type="match status" value="1"/>
</dbReference>
<name>A2DPS7_TRIV3</name>
<dbReference type="STRING" id="5722.A2DPS7"/>
<dbReference type="SUPFAM" id="SSF52058">
    <property type="entry name" value="L domain-like"/>
    <property type="match status" value="2"/>
</dbReference>
<reference evidence="1" key="1">
    <citation type="submission" date="2006-10" db="EMBL/GenBank/DDBJ databases">
        <authorList>
            <person name="Amadeo P."/>
            <person name="Zhao Q."/>
            <person name="Wortman J."/>
            <person name="Fraser-Liggett C."/>
            <person name="Carlton J."/>
        </authorList>
    </citation>
    <scope>NUCLEOTIDE SEQUENCE</scope>
    <source>
        <strain evidence="1">G3</strain>
    </source>
</reference>
<gene>
    <name evidence="1" type="ORF">TVAG_453510</name>
</gene>
<accession>A2DPS7</accession>
<dbReference type="PANTHER" id="PTHR45661:SF3">
    <property type="entry name" value="IG-LIKE DOMAIN-CONTAINING PROTEIN"/>
    <property type="match status" value="1"/>
</dbReference>
<evidence type="ECO:0000313" key="1">
    <source>
        <dbReference type="EMBL" id="EAY17523.1"/>
    </source>
</evidence>
<dbReference type="AlphaFoldDB" id="A2DPS7"/>
<keyword evidence="2" id="KW-1185">Reference proteome</keyword>
<protein>
    <submittedName>
        <fullName evidence="1">Surface antigen BspA-like</fullName>
    </submittedName>
</protein>